<sequence length="98" mass="11521">MVERFLLTQTEVVNPRINIIRGTPNLKREHGTEENTMSPVTFNTYSLSNTRVRIVQSGQPLALPLFRRLQSYRMTRNRVMRRRAFFRRANISVSASRL</sequence>
<name>M4BHU3_HYAAE</name>
<evidence type="ECO:0000313" key="1">
    <source>
        <dbReference type="EnsemblProtists" id="HpaP805969"/>
    </source>
</evidence>
<reference evidence="1" key="2">
    <citation type="submission" date="2015-06" db="UniProtKB">
        <authorList>
            <consortium name="EnsemblProtists"/>
        </authorList>
    </citation>
    <scope>IDENTIFICATION</scope>
    <source>
        <strain evidence="1">Emoy2</strain>
    </source>
</reference>
<reference evidence="2" key="1">
    <citation type="journal article" date="2010" name="Science">
        <title>Signatures of adaptation to obligate biotrophy in the Hyaloperonospora arabidopsidis genome.</title>
        <authorList>
            <person name="Baxter L."/>
            <person name="Tripathy S."/>
            <person name="Ishaque N."/>
            <person name="Boot N."/>
            <person name="Cabral A."/>
            <person name="Kemen E."/>
            <person name="Thines M."/>
            <person name="Ah-Fong A."/>
            <person name="Anderson R."/>
            <person name="Badejoko W."/>
            <person name="Bittner-Eddy P."/>
            <person name="Boore J.L."/>
            <person name="Chibucos M.C."/>
            <person name="Coates M."/>
            <person name="Dehal P."/>
            <person name="Delehaunty K."/>
            <person name="Dong S."/>
            <person name="Downton P."/>
            <person name="Dumas B."/>
            <person name="Fabro G."/>
            <person name="Fronick C."/>
            <person name="Fuerstenberg S.I."/>
            <person name="Fulton L."/>
            <person name="Gaulin E."/>
            <person name="Govers F."/>
            <person name="Hughes L."/>
            <person name="Humphray S."/>
            <person name="Jiang R.H."/>
            <person name="Judelson H."/>
            <person name="Kamoun S."/>
            <person name="Kyung K."/>
            <person name="Meijer H."/>
            <person name="Minx P."/>
            <person name="Morris P."/>
            <person name="Nelson J."/>
            <person name="Phuntumart V."/>
            <person name="Qutob D."/>
            <person name="Rehmany A."/>
            <person name="Rougon-Cardoso A."/>
            <person name="Ryden P."/>
            <person name="Torto-Alalibo T."/>
            <person name="Studholme D."/>
            <person name="Wang Y."/>
            <person name="Win J."/>
            <person name="Wood J."/>
            <person name="Clifton S.W."/>
            <person name="Rogers J."/>
            <person name="Van den Ackerveken G."/>
            <person name="Jones J.D."/>
            <person name="McDowell J.M."/>
            <person name="Beynon J."/>
            <person name="Tyler B.M."/>
        </authorList>
    </citation>
    <scope>NUCLEOTIDE SEQUENCE [LARGE SCALE GENOMIC DNA]</scope>
    <source>
        <strain evidence="2">Emoy2</strain>
    </source>
</reference>
<dbReference type="HOGENOM" id="CLU_2338053_0_0_1"/>
<dbReference type="InParanoid" id="M4BHU3"/>
<evidence type="ECO:0000313" key="2">
    <source>
        <dbReference type="Proteomes" id="UP000011713"/>
    </source>
</evidence>
<dbReference type="Proteomes" id="UP000011713">
    <property type="component" value="Unassembled WGS sequence"/>
</dbReference>
<protein>
    <submittedName>
        <fullName evidence="1">Uncharacterized protein</fullName>
    </submittedName>
</protein>
<dbReference type="EMBL" id="JH598269">
    <property type="status" value="NOT_ANNOTATED_CDS"/>
    <property type="molecule type" value="Genomic_DNA"/>
</dbReference>
<keyword evidence="2" id="KW-1185">Reference proteome</keyword>
<organism evidence="1 2">
    <name type="scientific">Hyaloperonospora arabidopsidis (strain Emoy2)</name>
    <name type="common">Downy mildew agent</name>
    <name type="synonym">Peronospora arabidopsidis</name>
    <dbReference type="NCBI Taxonomy" id="559515"/>
    <lineage>
        <taxon>Eukaryota</taxon>
        <taxon>Sar</taxon>
        <taxon>Stramenopiles</taxon>
        <taxon>Oomycota</taxon>
        <taxon>Peronosporomycetes</taxon>
        <taxon>Peronosporales</taxon>
        <taxon>Peronosporaceae</taxon>
        <taxon>Hyaloperonospora</taxon>
    </lineage>
</organism>
<dbReference type="VEuPathDB" id="FungiDB:HpaG805969"/>
<accession>M4BHU3</accession>
<proteinExistence type="predicted"/>
<dbReference type="AlphaFoldDB" id="M4BHU3"/>
<dbReference type="EnsemblProtists" id="HpaT805969">
    <property type="protein sequence ID" value="HpaP805969"/>
    <property type="gene ID" value="HpaG805969"/>
</dbReference>